<keyword evidence="1" id="KW-0004">4Fe-4S</keyword>
<dbReference type="InterPro" id="IPR017896">
    <property type="entry name" value="4Fe4S_Fe-S-bd"/>
</dbReference>
<name>A0A1M5D0V0_9FIRM</name>
<dbReference type="Gene3D" id="1.20.950.20">
    <property type="entry name" value="Transmembrane di-heme cytochromes, Chain C"/>
    <property type="match status" value="1"/>
</dbReference>
<feature type="transmembrane region" description="Helical" evidence="6">
    <location>
        <begin position="151"/>
        <end position="172"/>
    </location>
</feature>
<evidence type="ECO:0000256" key="6">
    <source>
        <dbReference type="SAM" id="Phobius"/>
    </source>
</evidence>
<keyword evidence="6" id="KW-0472">Membrane</keyword>
<dbReference type="PROSITE" id="PS00198">
    <property type="entry name" value="4FE4S_FER_1"/>
    <property type="match status" value="1"/>
</dbReference>
<feature type="transmembrane region" description="Helical" evidence="6">
    <location>
        <begin position="216"/>
        <end position="238"/>
    </location>
</feature>
<dbReference type="EMBL" id="FQUW01000043">
    <property type="protein sequence ID" value="SHF60457.1"/>
    <property type="molecule type" value="Genomic_DNA"/>
</dbReference>
<dbReference type="SUPFAM" id="SSF103501">
    <property type="entry name" value="Respiratory nitrate reductase 1 gamma chain"/>
    <property type="match status" value="1"/>
</dbReference>
<feature type="transmembrane region" description="Helical" evidence="6">
    <location>
        <begin position="111"/>
        <end position="131"/>
    </location>
</feature>
<dbReference type="GO" id="GO:0005886">
    <property type="term" value="C:plasma membrane"/>
    <property type="evidence" value="ECO:0007669"/>
    <property type="project" value="TreeGrafter"/>
</dbReference>
<dbReference type="InterPro" id="IPR036197">
    <property type="entry name" value="NarG-like_sf"/>
</dbReference>
<keyword evidence="9" id="KW-1185">Reference proteome</keyword>
<evidence type="ECO:0000259" key="7">
    <source>
        <dbReference type="Pfam" id="PF13183"/>
    </source>
</evidence>
<keyword evidence="5" id="KW-0411">Iron-sulfur</keyword>
<protein>
    <submittedName>
        <fullName evidence="8">Quinone-modifying oxidoreductase subunit QmoC</fullName>
    </submittedName>
</protein>
<feature type="domain" description="4Fe-4S ferredoxin-type" evidence="7">
    <location>
        <begin position="20"/>
        <end position="80"/>
    </location>
</feature>
<gene>
    <name evidence="8" type="ORF">SAMN02745218_02685</name>
</gene>
<keyword evidence="6" id="KW-1133">Transmembrane helix</keyword>
<evidence type="ECO:0000256" key="4">
    <source>
        <dbReference type="ARBA" id="ARBA00023004"/>
    </source>
</evidence>
<dbReference type="GO" id="GO:0016491">
    <property type="term" value="F:oxidoreductase activity"/>
    <property type="evidence" value="ECO:0007669"/>
    <property type="project" value="UniProtKB-KW"/>
</dbReference>
<dbReference type="SUPFAM" id="SSF46548">
    <property type="entry name" value="alpha-helical ferredoxin"/>
    <property type="match status" value="1"/>
</dbReference>
<dbReference type="Gene3D" id="1.10.1060.10">
    <property type="entry name" value="Alpha-helical ferredoxin"/>
    <property type="match status" value="1"/>
</dbReference>
<dbReference type="PANTHER" id="PTHR43255:SF1">
    <property type="entry name" value="IRON-SULFUR-BINDING OXIDOREDUCTASE FADF-RELATED"/>
    <property type="match status" value="1"/>
</dbReference>
<evidence type="ECO:0000313" key="8">
    <source>
        <dbReference type="EMBL" id="SHF60457.1"/>
    </source>
</evidence>
<sequence>MTNVNPQFAKKLQKYGASTVSQCFSCGTCTAVCSLTTDEHQFPRRFMRYVQLGLEDKIKHSVEPWLCYYCGDCQKNCPRKADPGELMMALRRYLTTVYDWTGISRKLYTSMAWKVILVGLLFALTLIVVYTFSGEMVTERVELETFAPAHIVHPVGYVFGALLAFLLLSNVYRMYRLIMGPQAGGLPLSVYIQELGTLVVHFATQARLRMCANKSLWLRHFLIMSGYFVAFVLVNIDVVTRWSLTNEPPMWWHPGKLLWSYASIAMLYATTLAIIGRLNKKEPIHQYSHSTDWMFLILLWCTVATGLLMRIFMELHMPLPTYHTFALHLAFTVPLLGLEVPFTKWSHLAYRPFALYFVRLKERALELNRSQGEASQVGVSG</sequence>
<evidence type="ECO:0000256" key="2">
    <source>
        <dbReference type="ARBA" id="ARBA00022723"/>
    </source>
</evidence>
<dbReference type="InterPro" id="IPR009051">
    <property type="entry name" value="Helical_ferredxn"/>
</dbReference>
<keyword evidence="4" id="KW-0408">Iron</keyword>
<keyword evidence="3" id="KW-0560">Oxidoreductase</keyword>
<dbReference type="RefSeq" id="WP_073167137.1">
    <property type="nucleotide sequence ID" value="NZ_FQUW01000043.1"/>
</dbReference>
<dbReference type="PANTHER" id="PTHR43255">
    <property type="entry name" value="IRON-SULFUR-BINDING OXIDOREDUCTASE FADF-RELATED-RELATED"/>
    <property type="match status" value="1"/>
</dbReference>
<dbReference type="GO" id="GO:0051539">
    <property type="term" value="F:4 iron, 4 sulfur cluster binding"/>
    <property type="evidence" value="ECO:0007669"/>
    <property type="project" value="UniProtKB-KW"/>
</dbReference>
<organism evidence="8 9">
    <name type="scientific">Desulfofundulus australicus DSM 11792</name>
    <dbReference type="NCBI Taxonomy" id="1121425"/>
    <lineage>
        <taxon>Bacteria</taxon>
        <taxon>Bacillati</taxon>
        <taxon>Bacillota</taxon>
        <taxon>Clostridia</taxon>
        <taxon>Eubacteriales</taxon>
        <taxon>Peptococcaceae</taxon>
        <taxon>Desulfofundulus</taxon>
    </lineage>
</organism>
<feature type="transmembrane region" description="Helical" evidence="6">
    <location>
        <begin position="258"/>
        <end position="279"/>
    </location>
</feature>
<dbReference type="InterPro" id="IPR051460">
    <property type="entry name" value="HdrC_iron-sulfur_subunit"/>
</dbReference>
<dbReference type="OrthoDB" id="5241828at2"/>
<dbReference type="GO" id="GO:0046872">
    <property type="term" value="F:metal ion binding"/>
    <property type="evidence" value="ECO:0007669"/>
    <property type="project" value="UniProtKB-KW"/>
</dbReference>
<dbReference type="Proteomes" id="UP000184196">
    <property type="component" value="Unassembled WGS sequence"/>
</dbReference>
<feature type="transmembrane region" description="Helical" evidence="6">
    <location>
        <begin position="291"/>
        <end position="313"/>
    </location>
</feature>
<proteinExistence type="predicted"/>
<keyword evidence="2" id="KW-0479">Metal-binding</keyword>
<feature type="transmembrane region" description="Helical" evidence="6">
    <location>
        <begin position="325"/>
        <end position="342"/>
    </location>
</feature>
<evidence type="ECO:0000313" key="9">
    <source>
        <dbReference type="Proteomes" id="UP000184196"/>
    </source>
</evidence>
<keyword evidence="6" id="KW-0812">Transmembrane</keyword>
<dbReference type="Pfam" id="PF13183">
    <property type="entry name" value="Fer4_8"/>
    <property type="match status" value="1"/>
</dbReference>
<evidence type="ECO:0000256" key="3">
    <source>
        <dbReference type="ARBA" id="ARBA00023002"/>
    </source>
</evidence>
<evidence type="ECO:0000256" key="5">
    <source>
        <dbReference type="ARBA" id="ARBA00023014"/>
    </source>
</evidence>
<evidence type="ECO:0000256" key="1">
    <source>
        <dbReference type="ARBA" id="ARBA00022485"/>
    </source>
</evidence>
<accession>A0A1M5D0V0</accession>
<dbReference type="InterPro" id="IPR017900">
    <property type="entry name" value="4Fe4S_Fe_S_CS"/>
</dbReference>
<reference evidence="9" key="1">
    <citation type="submission" date="2016-11" db="EMBL/GenBank/DDBJ databases">
        <authorList>
            <person name="Varghese N."/>
            <person name="Submissions S."/>
        </authorList>
    </citation>
    <scope>NUCLEOTIDE SEQUENCE [LARGE SCALE GENOMIC DNA]</scope>
    <source>
        <strain evidence="9">DSM 11792</strain>
    </source>
</reference>
<dbReference type="AlphaFoldDB" id="A0A1M5D0V0"/>